<dbReference type="Pfam" id="PF13377">
    <property type="entry name" value="Peripla_BP_3"/>
    <property type="match status" value="1"/>
</dbReference>
<evidence type="ECO:0000256" key="3">
    <source>
        <dbReference type="ARBA" id="ARBA00023163"/>
    </source>
</evidence>
<accession>A0A1H5S3A1</accession>
<dbReference type="SMART" id="SM00354">
    <property type="entry name" value="HTH_LACI"/>
    <property type="match status" value="1"/>
</dbReference>
<dbReference type="PANTHER" id="PTHR30146">
    <property type="entry name" value="LACI-RELATED TRANSCRIPTIONAL REPRESSOR"/>
    <property type="match status" value="1"/>
</dbReference>
<dbReference type="PANTHER" id="PTHR30146:SF109">
    <property type="entry name" value="HTH-TYPE TRANSCRIPTIONAL REGULATOR GALS"/>
    <property type="match status" value="1"/>
</dbReference>
<keyword evidence="4" id="KW-0175">Coiled coil</keyword>
<organism evidence="6 7">
    <name type="scientific">Flavobacterium urumqiense</name>
    <dbReference type="NCBI Taxonomy" id="935224"/>
    <lineage>
        <taxon>Bacteria</taxon>
        <taxon>Pseudomonadati</taxon>
        <taxon>Bacteroidota</taxon>
        <taxon>Flavobacteriia</taxon>
        <taxon>Flavobacteriales</taxon>
        <taxon>Flavobacteriaceae</taxon>
        <taxon>Flavobacterium</taxon>
    </lineage>
</organism>
<dbReference type="GO" id="GO:0000976">
    <property type="term" value="F:transcription cis-regulatory region binding"/>
    <property type="evidence" value="ECO:0007669"/>
    <property type="project" value="TreeGrafter"/>
</dbReference>
<proteinExistence type="predicted"/>
<protein>
    <submittedName>
        <fullName evidence="6">Transcriptional regulator, LacI family</fullName>
    </submittedName>
</protein>
<sequence>MPLIKTNYIFITKIIIINFTIMKRKVTLKQIAKELDVSISTVSKSLRNSLEIGEDTRLKVQAFAKFYNYKPNNIALSLKNRKTKTIGIIIPEIVHHFFSTVINGIEQVANENGYSVIICLSDDSFDKEVLNMEMLANGSIDGFIMSLSKETQFKGDFHHITEVIDQGMPVVMFDRVTNEILCDKVIIDDKLSAYEAVQSLIDKGRKKIALVTTVDYVSVGKLRTDGYIKALLDNNIPFDENLIIKIEDVDTCEIIIGKLLEDKAIDAVFAVNELFAVICIKTANKIGLNVPKDLAVIAFTDGIISKYSTPTITTVSQSGIKMGNKAAKMLIERLESEHEDEEEENYKTEVIETHLIERESTS</sequence>
<dbReference type="GO" id="GO:0003700">
    <property type="term" value="F:DNA-binding transcription factor activity"/>
    <property type="evidence" value="ECO:0007669"/>
    <property type="project" value="TreeGrafter"/>
</dbReference>
<dbReference type="InterPro" id="IPR000843">
    <property type="entry name" value="HTH_LacI"/>
</dbReference>
<keyword evidence="2" id="KW-0238">DNA-binding</keyword>
<dbReference type="CDD" id="cd06267">
    <property type="entry name" value="PBP1_LacI_sugar_binding-like"/>
    <property type="match status" value="1"/>
</dbReference>
<name>A0A1H5S3A1_9FLAO</name>
<evidence type="ECO:0000256" key="2">
    <source>
        <dbReference type="ARBA" id="ARBA00023125"/>
    </source>
</evidence>
<dbReference type="Pfam" id="PF00356">
    <property type="entry name" value="LacI"/>
    <property type="match status" value="1"/>
</dbReference>
<feature type="coiled-coil region" evidence="4">
    <location>
        <begin position="324"/>
        <end position="351"/>
    </location>
</feature>
<keyword evidence="1" id="KW-0805">Transcription regulation</keyword>
<gene>
    <name evidence="6" type="ORF">SAMN04488130_101141</name>
</gene>
<dbReference type="SUPFAM" id="SSF53822">
    <property type="entry name" value="Periplasmic binding protein-like I"/>
    <property type="match status" value="1"/>
</dbReference>
<dbReference type="Proteomes" id="UP000236737">
    <property type="component" value="Unassembled WGS sequence"/>
</dbReference>
<evidence type="ECO:0000256" key="1">
    <source>
        <dbReference type="ARBA" id="ARBA00023015"/>
    </source>
</evidence>
<keyword evidence="3" id="KW-0804">Transcription</keyword>
<dbReference type="CDD" id="cd01392">
    <property type="entry name" value="HTH_LacI"/>
    <property type="match status" value="1"/>
</dbReference>
<evidence type="ECO:0000256" key="4">
    <source>
        <dbReference type="SAM" id="Coils"/>
    </source>
</evidence>
<dbReference type="PROSITE" id="PS50932">
    <property type="entry name" value="HTH_LACI_2"/>
    <property type="match status" value="1"/>
</dbReference>
<evidence type="ECO:0000313" key="6">
    <source>
        <dbReference type="EMBL" id="SEF45123.1"/>
    </source>
</evidence>
<evidence type="ECO:0000259" key="5">
    <source>
        <dbReference type="PROSITE" id="PS50932"/>
    </source>
</evidence>
<dbReference type="InterPro" id="IPR046335">
    <property type="entry name" value="LacI/GalR-like_sensor"/>
</dbReference>
<dbReference type="Gene3D" id="1.10.260.40">
    <property type="entry name" value="lambda repressor-like DNA-binding domains"/>
    <property type="match status" value="1"/>
</dbReference>
<evidence type="ECO:0000313" key="7">
    <source>
        <dbReference type="Proteomes" id="UP000236737"/>
    </source>
</evidence>
<dbReference type="SUPFAM" id="SSF47413">
    <property type="entry name" value="lambda repressor-like DNA-binding domains"/>
    <property type="match status" value="1"/>
</dbReference>
<feature type="domain" description="HTH lacI-type" evidence="5">
    <location>
        <begin position="26"/>
        <end position="80"/>
    </location>
</feature>
<dbReference type="AlphaFoldDB" id="A0A1H5S3A1"/>
<reference evidence="7" key="1">
    <citation type="submission" date="2016-10" db="EMBL/GenBank/DDBJ databases">
        <authorList>
            <person name="Varghese N."/>
            <person name="Submissions S."/>
        </authorList>
    </citation>
    <scope>NUCLEOTIDE SEQUENCE [LARGE SCALE GENOMIC DNA]</scope>
    <source>
        <strain evidence="7">CGMCC 1.9230</strain>
    </source>
</reference>
<dbReference type="EMBL" id="FNVP01000001">
    <property type="protein sequence ID" value="SEF45123.1"/>
    <property type="molecule type" value="Genomic_DNA"/>
</dbReference>
<dbReference type="InterPro" id="IPR010982">
    <property type="entry name" value="Lambda_DNA-bd_dom_sf"/>
</dbReference>
<keyword evidence="7" id="KW-1185">Reference proteome</keyword>
<dbReference type="Gene3D" id="3.40.50.2300">
    <property type="match status" value="2"/>
</dbReference>
<dbReference type="InterPro" id="IPR028082">
    <property type="entry name" value="Peripla_BP_I"/>
</dbReference>